<dbReference type="Proteomes" id="UP001428341">
    <property type="component" value="Unassembled WGS sequence"/>
</dbReference>
<sequence>MSLVHLPDDILLVRLPAKDLIRMYVCLQSTGSLDH</sequence>
<accession>A0AAP0QJ71</accession>
<proteinExistence type="predicted"/>
<evidence type="ECO:0000313" key="2">
    <source>
        <dbReference type="Proteomes" id="UP001428341"/>
    </source>
</evidence>
<reference evidence="1 2" key="1">
    <citation type="submission" date="2024-05" db="EMBL/GenBank/DDBJ databases">
        <title>Haplotype-resolved chromosome-level genome assembly of Huyou (Citrus changshanensis).</title>
        <authorList>
            <person name="Miao C."/>
            <person name="Chen W."/>
            <person name="Wu Y."/>
            <person name="Wang L."/>
            <person name="Zhao S."/>
            <person name="Grierson D."/>
            <person name="Xu C."/>
            <person name="Chen K."/>
        </authorList>
    </citation>
    <scope>NUCLEOTIDE SEQUENCE [LARGE SCALE GENOMIC DNA]</scope>
    <source>
        <strain evidence="1">01-14</strain>
        <tissue evidence="1">Leaf</tissue>
    </source>
</reference>
<comment type="caution">
    <text evidence="1">The sequence shown here is derived from an EMBL/GenBank/DDBJ whole genome shotgun (WGS) entry which is preliminary data.</text>
</comment>
<dbReference type="EMBL" id="JBCGBO010000006">
    <property type="protein sequence ID" value="KAK9194323.1"/>
    <property type="molecule type" value="Genomic_DNA"/>
</dbReference>
<gene>
    <name evidence="1" type="ORF">WN944_005027</name>
</gene>
<organism evidence="1 2">
    <name type="scientific">Citrus x changshan-huyou</name>
    <dbReference type="NCBI Taxonomy" id="2935761"/>
    <lineage>
        <taxon>Eukaryota</taxon>
        <taxon>Viridiplantae</taxon>
        <taxon>Streptophyta</taxon>
        <taxon>Embryophyta</taxon>
        <taxon>Tracheophyta</taxon>
        <taxon>Spermatophyta</taxon>
        <taxon>Magnoliopsida</taxon>
        <taxon>eudicotyledons</taxon>
        <taxon>Gunneridae</taxon>
        <taxon>Pentapetalae</taxon>
        <taxon>rosids</taxon>
        <taxon>malvids</taxon>
        <taxon>Sapindales</taxon>
        <taxon>Rutaceae</taxon>
        <taxon>Aurantioideae</taxon>
        <taxon>Citrus</taxon>
    </lineage>
</organism>
<name>A0AAP0QJ71_9ROSI</name>
<keyword evidence="2" id="KW-1185">Reference proteome</keyword>
<evidence type="ECO:0000313" key="1">
    <source>
        <dbReference type="EMBL" id="KAK9194323.1"/>
    </source>
</evidence>
<dbReference type="AlphaFoldDB" id="A0AAP0QJ71"/>
<protein>
    <submittedName>
        <fullName evidence="1">Uncharacterized protein</fullName>
    </submittedName>
</protein>